<evidence type="ECO:0000313" key="3">
    <source>
        <dbReference type="Proteomes" id="UP000000305"/>
    </source>
</evidence>
<proteinExistence type="predicted"/>
<gene>
    <name evidence="2" type="ORF">DAPPUDRAFT_256520</name>
</gene>
<evidence type="ECO:0000256" key="1">
    <source>
        <dbReference type="SAM" id="MobiDB-lite"/>
    </source>
</evidence>
<dbReference type="KEGG" id="dpx:DAPPUDRAFT_256520"/>
<reference evidence="2 3" key="1">
    <citation type="journal article" date="2011" name="Science">
        <title>The ecoresponsive genome of Daphnia pulex.</title>
        <authorList>
            <person name="Colbourne J.K."/>
            <person name="Pfrender M.E."/>
            <person name="Gilbert D."/>
            <person name="Thomas W.K."/>
            <person name="Tucker A."/>
            <person name="Oakley T.H."/>
            <person name="Tokishita S."/>
            <person name="Aerts A."/>
            <person name="Arnold G.J."/>
            <person name="Basu M.K."/>
            <person name="Bauer D.J."/>
            <person name="Caceres C.E."/>
            <person name="Carmel L."/>
            <person name="Casola C."/>
            <person name="Choi J.H."/>
            <person name="Detter J.C."/>
            <person name="Dong Q."/>
            <person name="Dusheyko S."/>
            <person name="Eads B.D."/>
            <person name="Frohlich T."/>
            <person name="Geiler-Samerotte K.A."/>
            <person name="Gerlach D."/>
            <person name="Hatcher P."/>
            <person name="Jogdeo S."/>
            <person name="Krijgsveld J."/>
            <person name="Kriventseva E.V."/>
            <person name="Kultz D."/>
            <person name="Laforsch C."/>
            <person name="Lindquist E."/>
            <person name="Lopez J."/>
            <person name="Manak J.R."/>
            <person name="Muller J."/>
            <person name="Pangilinan J."/>
            <person name="Patwardhan R.P."/>
            <person name="Pitluck S."/>
            <person name="Pritham E.J."/>
            <person name="Rechtsteiner A."/>
            <person name="Rho M."/>
            <person name="Rogozin I.B."/>
            <person name="Sakarya O."/>
            <person name="Salamov A."/>
            <person name="Schaack S."/>
            <person name="Shapiro H."/>
            <person name="Shiga Y."/>
            <person name="Skalitzky C."/>
            <person name="Smith Z."/>
            <person name="Souvorov A."/>
            <person name="Sung W."/>
            <person name="Tang Z."/>
            <person name="Tsuchiya D."/>
            <person name="Tu H."/>
            <person name="Vos H."/>
            <person name="Wang M."/>
            <person name="Wolf Y.I."/>
            <person name="Yamagata H."/>
            <person name="Yamada T."/>
            <person name="Ye Y."/>
            <person name="Shaw J.R."/>
            <person name="Andrews J."/>
            <person name="Crease T.J."/>
            <person name="Tang H."/>
            <person name="Lucas S.M."/>
            <person name="Robertson H.M."/>
            <person name="Bork P."/>
            <person name="Koonin E.V."/>
            <person name="Zdobnov E.M."/>
            <person name="Grigoriev I.V."/>
            <person name="Lynch M."/>
            <person name="Boore J.L."/>
        </authorList>
    </citation>
    <scope>NUCLEOTIDE SEQUENCE [LARGE SCALE GENOMIC DNA]</scope>
</reference>
<keyword evidence="3" id="KW-1185">Reference proteome</keyword>
<evidence type="ECO:0000313" key="2">
    <source>
        <dbReference type="EMBL" id="EFX70904.1"/>
    </source>
</evidence>
<feature type="compositionally biased region" description="Polar residues" evidence="1">
    <location>
        <begin position="278"/>
        <end position="295"/>
    </location>
</feature>
<feature type="compositionally biased region" description="Low complexity" evidence="1">
    <location>
        <begin position="297"/>
        <end position="312"/>
    </location>
</feature>
<organism evidence="2 3">
    <name type="scientific">Daphnia pulex</name>
    <name type="common">Water flea</name>
    <dbReference type="NCBI Taxonomy" id="6669"/>
    <lineage>
        <taxon>Eukaryota</taxon>
        <taxon>Metazoa</taxon>
        <taxon>Ecdysozoa</taxon>
        <taxon>Arthropoda</taxon>
        <taxon>Crustacea</taxon>
        <taxon>Branchiopoda</taxon>
        <taxon>Diplostraca</taxon>
        <taxon>Cladocera</taxon>
        <taxon>Anomopoda</taxon>
        <taxon>Daphniidae</taxon>
        <taxon>Daphnia</taxon>
    </lineage>
</organism>
<feature type="compositionally biased region" description="Basic residues" evidence="1">
    <location>
        <begin position="313"/>
        <end position="324"/>
    </location>
</feature>
<dbReference type="Proteomes" id="UP000000305">
    <property type="component" value="Unassembled WGS sequence"/>
</dbReference>
<dbReference type="InParanoid" id="E9HBJ6"/>
<feature type="region of interest" description="Disordered" evidence="1">
    <location>
        <begin position="233"/>
        <end position="334"/>
    </location>
</feature>
<name>E9HBJ6_DAPPU</name>
<sequence>MRNSNSADNHIGIFDEVGQPSFLLRTALAAQKTHQEALQITGYHFREKAQAAQTRPLVNASGLVNQVHSSAFWTGLRESSDPHPIDLTSTNLTRKHREHRRTSLNDISSCPSRVVLVSVILGSFSSDLREQRINWVTLDVFGSVSKEKEDCSFHSTVRSRKSEVKDEVITTPATTPGYYTQLPHPATTPSYYTRLLHPATTAMASTTKACGNPACPVTFTSVGNRKNGCYPSVTNRAKRPGQSLSSTTAAVNARLPPNYVESPTRSPTGSSRDRSWAPSPSTITTRALSPVTSARLTRPSTASPGTSSTPTRSARRNHSSRPSRRPPDRDPGMSICITDGSIQLAHPLPAKIFCSTCGTSRRWSGRNCISDAIRHFRTFHATAATSPRPFRLPSFIRKKRVLDRPHPINLTQLALLAKLNFWATKSSYSTLLDPASALCVAGPVLELVQMRTAPLRPVWRMV</sequence>
<dbReference type="EMBL" id="GL732616">
    <property type="protein sequence ID" value="EFX70904.1"/>
    <property type="molecule type" value="Genomic_DNA"/>
</dbReference>
<dbReference type="HOGENOM" id="CLU_592209_0_0_1"/>
<dbReference type="AlphaFoldDB" id="E9HBJ6"/>
<protein>
    <submittedName>
        <fullName evidence="2">Uncharacterized protein</fullName>
    </submittedName>
</protein>
<accession>E9HBJ6</accession>
<feature type="compositionally biased region" description="Polar residues" evidence="1">
    <location>
        <begin position="261"/>
        <end position="270"/>
    </location>
</feature>